<reference evidence="1 2" key="1">
    <citation type="journal article" date="2019" name="Genome Biol. Evol.">
        <title>Insights into the evolution of the New World diploid cottons (Gossypium, subgenus Houzingenia) based on genome sequencing.</title>
        <authorList>
            <person name="Grover C.E."/>
            <person name="Arick M.A. 2nd"/>
            <person name="Thrash A."/>
            <person name="Conover J.L."/>
            <person name="Sanders W.S."/>
            <person name="Peterson D.G."/>
            <person name="Frelichowski J.E."/>
            <person name="Scheffler J.A."/>
            <person name="Scheffler B.E."/>
            <person name="Wendel J.F."/>
        </authorList>
    </citation>
    <scope>NUCLEOTIDE SEQUENCE [LARGE SCALE GENOMIC DNA]</scope>
    <source>
        <strain evidence="1">4</strain>
        <tissue evidence="1">Leaf</tissue>
    </source>
</reference>
<dbReference type="EMBL" id="JABEZV010000009">
    <property type="protein sequence ID" value="MBA0721880.1"/>
    <property type="molecule type" value="Genomic_DNA"/>
</dbReference>
<proteinExistence type="predicted"/>
<sequence>MDISLENNKLSESQFFDDWETKKVRFKERDGDVHVQIIMDLVSLPKILFKDMETTFVVKLLGRNIGYTTLFNQASSLWHPSKPFHIMIQTTPWTKFFNPKKSYPNVVLAWIKMLVYRGFMCKKRILEAVGGLVGKVAKLDFNTDNKTGGHFARMIVFVDLDRPLVSKVLETCPSLTTEMSLKTGITNDNLKPSNSTIGGKRSAFGPLM</sequence>
<protein>
    <recommendedName>
        <fullName evidence="3">DUF4283 domain-containing protein</fullName>
    </recommendedName>
</protein>
<dbReference type="InterPro" id="IPR040256">
    <property type="entry name" value="At4g02000-like"/>
</dbReference>
<organism evidence="1 2">
    <name type="scientific">Gossypium laxum</name>
    <dbReference type="NCBI Taxonomy" id="34288"/>
    <lineage>
        <taxon>Eukaryota</taxon>
        <taxon>Viridiplantae</taxon>
        <taxon>Streptophyta</taxon>
        <taxon>Embryophyta</taxon>
        <taxon>Tracheophyta</taxon>
        <taxon>Spermatophyta</taxon>
        <taxon>Magnoliopsida</taxon>
        <taxon>eudicotyledons</taxon>
        <taxon>Gunneridae</taxon>
        <taxon>Pentapetalae</taxon>
        <taxon>rosids</taxon>
        <taxon>malvids</taxon>
        <taxon>Malvales</taxon>
        <taxon>Malvaceae</taxon>
        <taxon>Malvoideae</taxon>
        <taxon>Gossypium</taxon>
    </lineage>
</organism>
<dbReference type="PANTHER" id="PTHR31286">
    <property type="entry name" value="GLYCINE-RICH CELL WALL STRUCTURAL PROTEIN 1.8-LIKE"/>
    <property type="match status" value="1"/>
</dbReference>
<accession>A0A7J9AD11</accession>
<feature type="non-terminal residue" evidence="1">
    <location>
        <position position="208"/>
    </location>
</feature>
<evidence type="ECO:0000313" key="1">
    <source>
        <dbReference type="EMBL" id="MBA0721880.1"/>
    </source>
</evidence>
<dbReference type="AlphaFoldDB" id="A0A7J9AD11"/>
<name>A0A7J9AD11_9ROSI</name>
<evidence type="ECO:0000313" key="2">
    <source>
        <dbReference type="Proteomes" id="UP000593574"/>
    </source>
</evidence>
<evidence type="ECO:0008006" key="3">
    <source>
        <dbReference type="Google" id="ProtNLM"/>
    </source>
</evidence>
<keyword evidence="2" id="KW-1185">Reference proteome</keyword>
<comment type="caution">
    <text evidence="1">The sequence shown here is derived from an EMBL/GenBank/DDBJ whole genome shotgun (WGS) entry which is preliminary data.</text>
</comment>
<dbReference type="PANTHER" id="PTHR31286:SF173">
    <property type="entry name" value="DUF4283 DOMAIN-CONTAINING PROTEIN"/>
    <property type="match status" value="1"/>
</dbReference>
<dbReference type="Proteomes" id="UP000593574">
    <property type="component" value="Unassembled WGS sequence"/>
</dbReference>
<gene>
    <name evidence="1" type="ORF">Golax_009381</name>
</gene>